<evidence type="ECO:0000256" key="3">
    <source>
        <dbReference type="ARBA" id="ARBA00022475"/>
    </source>
</evidence>
<dbReference type="PROSITE" id="PS50928">
    <property type="entry name" value="ABC_TM1"/>
    <property type="match status" value="2"/>
</dbReference>
<gene>
    <name evidence="9" type="ORF">SAMN05444515_10233</name>
</gene>
<feature type="transmembrane region" description="Helical" evidence="7">
    <location>
        <begin position="209"/>
        <end position="232"/>
    </location>
</feature>
<protein>
    <submittedName>
        <fullName evidence="9">Iron(III) transport system permease protein</fullName>
    </submittedName>
</protein>
<evidence type="ECO:0000313" key="9">
    <source>
        <dbReference type="EMBL" id="SEK43934.1"/>
    </source>
</evidence>
<evidence type="ECO:0000256" key="6">
    <source>
        <dbReference type="ARBA" id="ARBA00023136"/>
    </source>
</evidence>
<feature type="transmembrane region" description="Helical" evidence="7">
    <location>
        <begin position="338"/>
        <end position="365"/>
    </location>
</feature>
<comment type="subcellular location">
    <subcellularLocation>
        <location evidence="1 7">Cell membrane</location>
        <topology evidence="1 7">Multi-pass membrane protein</topology>
    </subcellularLocation>
</comment>
<comment type="similarity">
    <text evidence="7">Belongs to the binding-protein-dependent transport system permease family.</text>
</comment>
<keyword evidence="6 7" id="KW-0472">Membrane</keyword>
<keyword evidence="3" id="KW-1003">Cell membrane</keyword>
<feature type="transmembrane region" description="Helical" evidence="7">
    <location>
        <begin position="252"/>
        <end position="270"/>
    </location>
</feature>
<dbReference type="CDD" id="cd06261">
    <property type="entry name" value="TM_PBP2"/>
    <property type="match status" value="2"/>
</dbReference>
<dbReference type="FunFam" id="1.10.3720.10:FF:000088">
    <property type="entry name" value="Iron(III) ABC transporter, permease protein"/>
    <property type="match status" value="1"/>
</dbReference>
<feature type="transmembrane region" description="Helical" evidence="7">
    <location>
        <begin position="150"/>
        <end position="170"/>
    </location>
</feature>
<dbReference type="PANTHER" id="PTHR30183">
    <property type="entry name" value="MOLYBDENUM TRANSPORT SYSTEM PERMEASE PROTEIN MODB"/>
    <property type="match status" value="1"/>
</dbReference>
<dbReference type="AlphaFoldDB" id="A0A1H7H0U9"/>
<keyword evidence="2 7" id="KW-0813">Transport</keyword>
<dbReference type="GO" id="GO:0005886">
    <property type="term" value="C:plasma membrane"/>
    <property type="evidence" value="ECO:0007669"/>
    <property type="project" value="UniProtKB-SubCell"/>
</dbReference>
<dbReference type="GO" id="GO:0055085">
    <property type="term" value="P:transmembrane transport"/>
    <property type="evidence" value="ECO:0007669"/>
    <property type="project" value="InterPro"/>
</dbReference>
<dbReference type="InterPro" id="IPR000515">
    <property type="entry name" value="MetI-like"/>
</dbReference>
<feature type="domain" description="ABC transmembrane type-1" evidence="8">
    <location>
        <begin position="342"/>
        <end position="552"/>
    </location>
</feature>
<keyword evidence="4 7" id="KW-0812">Transmembrane</keyword>
<evidence type="ECO:0000256" key="1">
    <source>
        <dbReference type="ARBA" id="ARBA00004651"/>
    </source>
</evidence>
<dbReference type="RefSeq" id="WP_090250634.1">
    <property type="nucleotide sequence ID" value="NZ_FOAA01000002.1"/>
</dbReference>
<feature type="transmembrane region" description="Helical" evidence="7">
    <location>
        <begin position="531"/>
        <end position="549"/>
    </location>
</feature>
<feature type="transmembrane region" description="Helical" evidence="7">
    <location>
        <begin position="472"/>
        <end position="494"/>
    </location>
</feature>
<dbReference type="PANTHER" id="PTHR30183:SF2">
    <property type="entry name" value="IRON UTILIZATION PROTEIN"/>
    <property type="match status" value="1"/>
</dbReference>
<dbReference type="OrthoDB" id="9790211at2"/>
<feature type="transmembrane region" description="Helical" evidence="7">
    <location>
        <begin position="377"/>
        <end position="404"/>
    </location>
</feature>
<dbReference type="SUPFAM" id="SSF161098">
    <property type="entry name" value="MetI-like"/>
    <property type="match status" value="2"/>
</dbReference>
<dbReference type="Gene3D" id="1.10.3720.10">
    <property type="entry name" value="MetI-like"/>
    <property type="match status" value="2"/>
</dbReference>
<evidence type="ECO:0000313" key="10">
    <source>
        <dbReference type="Proteomes" id="UP000199256"/>
    </source>
</evidence>
<evidence type="ECO:0000256" key="4">
    <source>
        <dbReference type="ARBA" id="ARBA00022692"/>
    </source>
</evidence>
<sequence length="563" mass="61625">MRSALATLGGTLPRPRWRRPEGWTIVTLLIAGVLSLPILVIFAHVFVPASEVWLHLRQTVLQDYVVNSLILMLGVGVGVLLIGVSTAWLVSMCDFPGRRAFEWALLLPLAMPGYIIAYTYTGMLDFAGPVQTQIRDLTGWGYGDYWFPEIRSLSGAIAMLTLVLYPYVYLLSRAAFLEQSICVLEVSRTLGSSPWAGFRRVALPLARPAIITGLSLALMETLADYGTVQYFGIPTFTTGIFRTWFGMADPGAAAQLAALMMTFVLVLIVLERYSRRRARFHHTSARYSRLPRYRLKGWARTGALVACLLPIVLGFVVPSSQLTQWAMKTTHMWLQPQFLGLVWNSVSLAAIAAVLAVFLSLIMAYGKRLESSRTTNAAVRIAGMGYAIPGTVIAVGIMLPFAWVDNTIDSFMRDTFGISTGLLLSGTLVALVFAYCVRFLAVSLNTVEAGLGKIKPSMDDAARSLGSAPRTVLWHVHMPIMRGSILTALLLVFVDILKELPATLILRPFNFNTLAVRAFELASDERLADSASAAMAIVLAGIIPVILISRTISRSRPGHDTPA</sequence>
<dbReference type="InterPro" id="IPR035906">
    <property type="entry name" value="MetI-like_sf"/>
</dbReference>
<feature type="domain" description="ABC transmembrane type-1" evidence="8">
    <location>
        <begin position="65"/>
        <end position="271"/>
    </location>
</feature>
<dbReference type="Proteomes" id="UP000199256">
    <property type="component" value="Unassembled WGS sequence"/>
</dbReference>
<proteinExistence type="inferred from homology"/>
<feature type="transmembrane region" description="Helical" evidence="7">
    <location>
        <begin position="69"/>
        <end position="91"/>
    </location>
</feature>
<name>A0A1H7H0U9_9GAMM</name>
<feature type="transmembrane region" description="Helical" evidence="7">
    <location>
        <begin position="23"/>
        <end position="49"/>
    </location>
</feature>
<organism evidence="9 10">
    <name type="scientific">Ectothiorhodospira marina</name>
    <dbReference type="NCBI Taxonomy" id="1396821"/>
    <lineage>
        <taxon>Bacteria</taxon>
        <taxon>Pseudomonadati</taxon>
        <taxon>Pseudomonadota</taxon>
        <taxon>Gammaproteobacteria</taxon>
        <taxon>Chromatiales</taxon>
        <taxon>Ectothiorhodospiraceae</taxon>
        <taxon>Ectothiorhodospira</taxon>
    </lineage>
</organism>
<reference evidence="10" key="1">
    <citation type="submission" date="2016-10" db="EMBL/GenBank/DDBJ databases">
        <authorList>
            <person name="Varghese N."/>
            <person name="Submissions S."/>
        </authorList>
    </citation>
    <scope>NUCLEOTIDE SEQUENCE [LARGE SCALE GENOMIC DNA]</scope>
    <source>
        <strain evidence="10">DSM 241</strain>
    </source>
</reference>
<dbReference type="Pfam" id="PF00528">
    <property type="entry name" value="BPD_transp_1"/>
    <property type="match status" value="2"/>
</dbReference>
<evidence type="ECO:0000256" key="7">
    <source>
        <dbReference type="RuleBase" id="RU363032"/>
    </source>
</evidence>
<evidence type="ECO:0000256" key="2">
    <source>
        <dbReference type="ARBA" id="ARBA00022448"/>
    </source>
</evidence>
<keyword evidence="5 7" id="KW-1133">Transmembrane helix</keyword>
<keyword evidence="10" id="KW-1185">Reference proteome</keyword>
<feature type="transmembrane region" description="Helical" evidence="7">
    <location>
        <begin position="298"/>
        <end position="318"/>
    </location>
</feature>
<evidence type="ECO:0000256" key="5">
    <source>
        <dbReference type="ARBA" id="ARBA00022989"/>
    </source>
</evidence>
<feature type="transmembrane region" description="Helical" evidence="7">
    <location>
        <begin position="416"/>
        <end position="437"/>
    </location>
</feature>
<dbReference type="EMBL" id="FOAA01000002">
    <property type="protein sequence ID" value="SEK43934.1"/>
    <property type="molecule type" value="Genomic_DNA"/>
</dbReference>
<dbReference type="STRING" id="1396821.SAMN05444515_10233"/>
<evidence type="ECO:0000259" key="8">
    <source>
        <dbReference type="PROSITE" id="PS50928"/>
    </source>
</evidence>
<accession>A0A1H7H0U9</accession>
<feature type="transmembrane region" description="Helical" evidence="7">
    <location>
        <begin position="103"/>
        <end position="121"/>
    </location>
</feature>